<dbReference type="Proteomes" id="UP000241848">
    <property type="component" value="Unassembled WGS sequence"/>
</dbReference>
<name>A0A2T2WFT8_9FIRM</name>
<proteinExistence type="predicted"/>
<evidence type="ECO:0000313" key="1">
    <source>
        <dbReference type="EMBL" id="PSR21117.1"/>
    </source>
</evidence>
<dbReference type="InterPro" id="IPR008979">
    <property type="entry name" value="Galactose-bd-like_sf"/>
</dbReference>
<gene>
    <name evidence="1" type="ORF">C7B45_12190</name>
</gene>
<dbReference type="InterPro" id="IPR029062">
    <property type="entry name" value="Class_I_gatase-like"/>
</dbReference>
<dbReference type="AlphaFoldDB" id="A0A2T2WFT8"/>
<sequence>MPSSQDQSRWRNEECARAAFSEPDAAHSPATYWFWHHVPTAEEIAQQVEEISAAGFRTFLIQCRLAYPQDDYLNKSYLTAYRCAVEHAHKRGIKVGVYDEYNWQSGMAGGRTVKHRDYLREQHLFWATARVTQPTTTLRISDIRCSVQELGEAALSWQFEGGQIEWRDWRIVAALSHSVPGHNKDDIYDVTARAHIVSANQHECHIEVLVNPGQKHTYITVFVAARSATSKVPNYLLPEATRTFIQVGYEPYREALHEYFGNTIQFFFFDQPHASFYHWRQQHGNLGCSLPFAPDLVTRLQTKAEHHLGRVLLSLVMSVGPDTGILRANFYSVLSEMTIQNFLQPLQMWTSQHGIYLTGHEVLGHVGSWHPAAAFRQWDLRVNFGLDYFEIDRYRGHTAVDAEGLEPQLSPKMGDSVARAHGRTGCTVEQYFTSPEGPSPFAGRWGLSLEELRTQTIRLHFLGAKQILMHAFYQSDGQAGNGPILANPRFDFAPGINFEPWWSHVSAFAQESARLSTFVDSARPATEVAVLYPLRTIWANGLHHAYGDHIAFWSEFLARSGYGYYFIDERDLLRARIHQNTLRLDTRSFQALILPAVTMLHTADSLQVIEAFLQSGGTVLASGDTLQSVQERPFWDARPWFERLLRQYRRLIAWHLLPTDSKANEILHPLRLYRPWVHCQNRGLWQWSGVDAVGWRLALFNERPQTLGATLHLPDPVGAWEVWNARSGQITPVSTTARRSWSICLDPMQLLCLRLINTRDSKRGRVEPSIGAGCLEELLAHCQRQPLVSGWRLEVDGAIVVNPIDVHRGWETQGLECFSGTATYICQIEISSVDRQWWLYLPCVQSTATLTWNDTPIGRRAWSPYLFAVSPTAVRPGVNTITLQVANTAANRYLTNTPYQSQSQANGILEPPILLWHDQEMVVRTDDWGFHLFSHDES</sequence>
<reference evidence="1 2" key="1">
    <citation type="journal article" date="2014" name="BMC Genomics">
        <title>Comparison of environmental and isolate Sulfobacillus genomes reveals diverse carbon, sulfur, nitrogen, and hydrogen metabolisms.</title>
        <authorList>
            <person name="Justice N.B."/>
            <person name="Norman A."/>
            <person name="Brown C.T."/>
            <person name="Singh A."/>
            <person name="Thomas B.C."/>
            <person name="Banfield J.F."/>
        </authorList>
    </citation>
    <scope>NUCLEOTIDE SEQUENCE [LARGE SCALE GENOMIC DNA]</scope>
    <source>
        <strain evidence="1">AMDSBA3</strain>
    </source>
</reference>
<accession>A0A2T2WFT8</accession>
<evidence type="ECO:0000313" key="2">
    <source>
        <dbReference type="Proteomes" id="UP000241848"/>
    </source>
</evidence>
<dbReference type="EMBL" id="PXYV01000042">
    <property type="protein sequence ID" value="PSR21117.1"/>
    <property type="molecule type" value="Genomic_DNA"/>
</dbReference>
<dbReference type="Gene3D" id="3.40.50.880">
    <property type="match status" value="1"/>
</dbReference>
<dbReference type="InterPro" id="IPR053161">
    <property type="entry name" value="Ulvan_degrading_GH"/>
</dbReference>
<dbReference type="PANTHER" id="PTHR36848:SF2">
    <property type="entry name" value="SECRETED PROTEIN"/>
    <property type="match status" value="1"/>
</dbReference>
<comment type="caution">
    <text evidence="1">The sequence shown here is derived from an EMBL/GenBank/DDBJ whole genome shotgun (WGS) entry which is preliminary data.</text>
</comment>
<dbReference type="Gene3D" id="2.60.120.260">
    <property type="entry name" value="Galactose-binding domain-like"/>
    <property type="match status" value="1"/>
</dbReference>
<dbReference type="PANTHER" id="PTHR36848">
    <property type="entry name" value="DNA-BINDING PROTEIN (PUTATIVE SECRETED PROTEIN)-RELATED"/>
    <property type="match status" value="1"/>
</dbReference>
<organism evidence="1 2">
    <name type="scientific">Sulfobacillus acidophilus</name>
    <dbReference type="NCBI Taxonomy" id="53633"/>
    <lineage>
        <taxon>Bacteria</taxon>
        <taxon>Bacillati</taxon>
        <taxon>Bacillota</taxon>
        <taxon>Clostridia</taxon>
        <taxon>Eubacteriales</taxon>
        <taxon>Clostridiales Family XVII. Incertae Sedis</taxon>
        <taxon>Sulfobacillus</taxon>
    </lineage>
</organism>
<dbReference type="SUPFAM" id="SSF49785">
    <property type="entry name" value="Galactose-binding domain-like"/>
    <property type="match status" value="1"/>
</dbReference>
<protein>
    <submittedName>
        <fullName evidence="1">Carbohydrate-binding protein</fullName>
    </submittedName>
</protein>